<feature type="binding site" evidence="10">
    <location>
        <begin position="8"/>
        <end position="13"/>
    </location>
    <ligand>
        <name>NADP(+)</name>
        <dbReference type="ChEBI" id="CHEBI:58349"/>
    </ligand>
</feature>
<dbReference type="GO" id="GO:0019521">
    <property type="term" value="P:D-gluconate metabolic process"/>
    <property type="evidence" value="ECO:0007669"/>
    <property type="project" value="UniProtKB-KW"/>
</dbReference>
<dbReference type="Pfam" id="PF03446">
    <property type="entry name" value="NAD_binding_2"/>
    <property type="match status" value="1"/>
</dbReference>
<dbReference type="PIRSF" id="PIRSF000109">
    <property type="entry name" value="6PGD"/>
    <property type="match status" value="1"/>
</dbReference>
<dbReference type="Proteomes" id="UP000754563">
    <property type="component" value="Unassembled WGS sequence"/>
</dbReference>
<keyword evidence="5 11" id="KW-0311">Gluconate utilization</keyword>
<dbReference type="InterPro" id="IPR013328">
    <property type="entry name" value="6PGD_dom2"/>
</dbReference>
<feature type="active site" description="Proton acceptor" evidence="8">
    <location>
        <position position="181"/>
    </location>
</feature>
<feature type="binding site" evidence="9">
    <location>
        <position position="445"/>
    </location>
    <ligand>
        <name>substrate</name>
        <note>ligand shared between dimeric partners</note>
    </ligand>
</feature>
<evidence type="ECO:0000256" key="1">
    <source>
        <dbReference type="ARBA" id="ARBA00008419"/>
    </source>
</evidence>
<protein>
    <recommendedName>
        <fullName evidence="7 11">6-phosphogluconate dehydrogenase, decarboxylating</fullName>
        <ecNumber evidence="7 11">1.1.1.44</ecNumber>
    </recommendedName>
</protein>
<evidence type="ECO:0000313" key="13">
    <source>
        <dbReference type="EMBL" id="MCA9385107.1"/>
    </source>
</evidence>
<dbReference type="SMART" id="SM01350">
    <property type="entry name" value="6PGD"/>
    <property type="match status" value="1"/>
</dbReference>
<evidence type="ECO:0000256" key="5">
    <source>
        <dbReference type="ARBA" id="ARBA00023064"/>
    </source>
</evidence>
<dbReference type="GO" id="GO:0006098">
    <property type="term" value="P:pentose-phosphate shunt"/>
    <property type="evidence" value="ECO:0007669"/>
    <property type="project" value="UniProtKB-KW"/>
</dbReference>
<dbReference type="PANTHER" id="PTHR11811">
    <property type="entry name" value="6-PHOSPHOGLUCONATE DEHYDROGENASE"/>
    <property type="match status" value="1"/>
</dbReference>
<feature type="binding site" evidence="10">
    <location>
        <position position="100"/>
    </location>
    <ligand>
        <name>NADP(+)</name>
        <dbReference type="ChEBI" id="CHEBI:58349"/>
    </ligand>
</feature>
<evidence type="ECO:0000313" key="14">
    <source>
        <dbReference type="Proteomes" id="UP000754563"/>
    </source>
</evidence>
<dbReference type="InterPro" id="IPR036291">
    <property type="entry name" value="NAD(P)-bd_dom_sf"/>
</dbReference>
<dbReference type="FunFam" id="1.10.1040.10:FF:000032">
    <property type="entry name" value="6-phosphogluconate dehydrogenase, decarboxylating"/>
    <property type="match status" value="1"/>
</dbReference>
<evidence type="ECO:0000256" key="8">
    <source>
        <dbReference type="PIRSR" id="PIRSR000109-1"/>
    </source>
</evidence>
<dbReference type="InterPro" id="IPR006113">
    <property type="entry name" value="6PGDH_Gnd/GntZ"/>
</dbReference>
<evidence type="ECO:0000256" key="2">
    <source>
        <dbReference type="ARBA" id="ARBA00011738"/>
    </source>
</evidence>
<dbReference type="EMBL" id="JAGQLH010000003">
    <property type="protein sequence ID" value="MCA9385107.1"/>
    <property type="molecule type" value="Genomic_DNA"/>
</dbReference>
<dbReference type="GO" id="GO:0050661">
    <property type="term" value="F:NADP binding"/>
    <property type="evidence" value="ECO:0007669"/>
    <property type="project" value="InterPro"/>
</dbReference>
<comment type="function">
    <text evidence="7">Catalyzes the oxidative decarboxylation of 6-phosphogluconate to ribulose 5-phosphate and CO(2), with concomitant reduction of NADP to NADPH.</text>
</comment>
<dbReference type="InterPro" id="IPR006184">
    <property type="entry name" value="6PGdom_BS"/>
</dbReference>
<dbReference type="PROSITE" id="PS00461">
    <property type="entry name" value="6PGD"/>
    <property type="match status" value="1"/>
</dbReference>
<dbReference type="PRINTS" id="PR00076">
    <property type="entry name" value="6PGDHDRGNASE"/>
</dbReference>
<dbReference type="Gene3D" id="1.10.1040.10">
    <property type="entry name" value="N-(1-d-carboxylethyl)-l-norvaline Dehydrogenase, domain 2"/>
    <property type="match status" value="1"/>
</dbReference>
<dbReference type="InterPro" id="IPR008927">
    <property type="entry name" value="6-PGluconate_DH-like_C_sf"/>
</dbReference>
<feature type="binding site" evidence="10">
    <location>
        <begin position="72"/>
        <end position="74"/>
    </location>
    <ligand>
        <name>NADP(+)</name>
        <dbReference type="ChEBI" id="CHEBI:58349"/>
    </ligand>
</feature>
<dbReference type="InterPro" id="IPR006183">
    <property type="entry name" value="Pgluconate_DH"/>
</dbReference>
<evidence type="ECO:0000256" key="9">
    <source>
        <dbReference type="PIRSR" id="PIRSR000109-2"/>
    </source>
</evidence>
<dbReference type="SUPFAM" id="SSF51735">
    <property type="entry name" value="NAD(P)-binding Rossmann-fold domains"/>
    <property type="match status" value="1"/>
</dbReference>
<comment type="subunit">
    <text evidence="2 7">Homodimer.</text>
</comment>
<feature type="binding site" description="in other chain" evidence="9">
    <location>
        <begin position="126"/>
        <end position="128"/>
    </location>
    <ligand>
        <name>substrate</name>
        <note>ligand shared between dimeric partners</note>
    </ligand>
</feature>
<comment type="similarity">
    <text evidence="1 7 11">Belongs to the 6-phosphogluconate dehydrogenase family.</text>
</comment>
<evidence type="ECO:0000256" key="4">
    <source>
        <dbReference type="ARBA" id="ARBA00023002"/>
    </source>
</evidence>
<keyword evidence="6 7" id="KW-0570">Pentose shunt</keyword>
<dbReference type="EC" id="1.1.1.44" evidence="7 11"/>
<evidence type="ECO:0000256" key="7">
    <source>
        <dbReference type="PIRNR" id="PIRNR000109"/>
    </source>
</evidence>
<dbReference type="InterPro" id="IPR006115">
    <property type="entry name" value="6PGDH_NADP-bd"/>
</dbReference>
<dbReference type="NCBIfam" id="TIGR00873">
    <property type="entry name" value="gnd"/>
    <property type="match status" value="1"/>
</dbReference>
<dbReference type="SUPFAM" id="SSF48179">
    <property type="entry name" value="6-phosphogluconate dehydrogenase C-terminal domain-like"/>
    <property type="match status" value="1"/>
</dbReference>
<comment type="pathway">
    <text evidence="7 11">Carbohydrate degradation; pentose phosphate pathway; D-ribulose 5-phosphate from D-glucose 6-phosphate (oxidative stage): step 3/3.</text>
</comment>
<dbReference type="FunFam" id="3.40.50.720:FF:000007">
    <property type="entry name" value="6-phosphogluconate dehydrogenase, decarboxylating"/>
    <property type="match status" value="1"/>
</dbReference>
<proteinExistence type="inferred from homology"/>
<feature type="binding site" description="in other chain" evidence="9">
    <location>
        <position position="259"/>
    </location>
    <ligand>
        <name>substrate</name>
        <note>ligand shared between dimeric partners</note>
    </ligand>
</feature>
<comment type="caution">
    <text evidence="13">The sequence shown here is derived from an EMBL/GenBank/DDBJ whole genome shotgun (WGS) entry which is preliminary data.</text>
</comment>
<reference evidence="13" key="2">
    <citation type="journal article" date="2021" name="Microbiome">
        <title>Successional dynamics and alternative stable states in a saline activated sludge microbial community over 9 years.</title>
        <authorList>
            <person name="Wang Y."/>
            <person name="Ye J."/>
            <person name="Ju F."/>
            <person name="Liu L."/>
            <person name="Boyd J.A."/>
            <person name="Deng Y."/>
            <person name="Parks D.H."/>
            <person name="Jiang X."/>
            <person name="Yin X."/>
            <person name="Woodcroft B.J."/>
            <person name="Tyson G.W."/>
            <person name="Hugenholtz P."/>
            <person name="Polz M.F."/>
            <person name="Zhang T."/>
        </authorList>
    </citation>
    <scope>NUCLEOTIDE SEQUENCE</scope>
    <source>
        <strain evidence="13">HKST-UBA11</strain>
    </source>
</reference>
<evidence type="ECO:0000256" key="11">
    <source>
        <dbReference type="RuleBase" id="RU000485"/>
    </source>
</evidence>
<evidence type="ECO:0000259" key="12">
    <source>
        <dbReference type="SMART" id="SM01350"/>
    </source>
</evidence>
<dbReference type="InterPro" id="IPR006114">
    <property type="entry name" value="6PGDH_C"/>
</dbReference>
<evidence type="ECO:0000256" key="10">
    <source>
        <dbReference type="PIRSR" id="PIRSR000109-3"/>
    </source>
</evidence>
<feature type="domain" description="6-phosphogluconate dehydrogenase C-terminal" evidence="12">
    <location>
        <begin position="177"/>
        <end position="467"/>
    </location>
</feature>
<evidence type="ECO:0000256" key="3">
    <source>
        <dbReference type="ARBA" id="ARBA00022857"/>
    </source>
</evidence>
<dbReference type="Pfam" id="PF00393">
    <property type="entry name" value="6PGD"/>
    <property type="match status" value="1"/>
</dbReference>
<feature type="active site" description="Proton donor" evidence="8">
    <location>
        <position position="188"/>
    </location>
</feature>
<comment type="catalytic activity">
    <reaction evidence="7 11">
        <text>6-phospho-D-gluconate + NADP(+) = D-ribulose 5-phosphate + CO2 + NADPH</text>
        <dbReference type="Rhea" id="RHEA:10116"/>
        <dbReference type="ChEBI" id="CHEBI:16526"/>
        <dbReference type="ChEBI" id="CHEBI:57783"/>
        <dbReference type="ChEBI" id="CHEBI:58121"/>
        <dbReference type="ChEBI" id="CHEBI:58349"/>
        <dbReference type="ChEBI" id="CHEBI:58759"/>
        <dbReference type="EC" id="1.1.1.44"/>
    </reaction>
</comment>
<dbReference type="NCBIfam" id="NF006765">
    <property type="entry name" value="PRK09287.1"/>
    <property type="match status" value="1"/>
</dbReference>
<dbReference type="Gene3D" id="1.20.5.320">
    <property type="entry name" value="6-Phosphogluconate Dehydrogenase, domain 3"/>
    <property type="match status" value="1"/>
</dbReference>
<reference evidence="13" key="1">
    <citation type="submission" date="2020-04" db="EMBL/GenBank/DDBJ databases">
        <authorList>
            <person name="Zhang T."/>
        </authorList>
    </citation>
    <scope>NUCLEOTIDE SEQUENCE</scope>
    <source>
        <strain evidence="13">HKST-UBA11</strain>
    </source>
</reference>
<dbReference type="GO" id="GO:0004616">
    <property type="term" value="F:phosphogluconate dehydrogenase (decarboxylating) activity"/>
    <property type="evidence" value="ECO:0007669"/>
    <property type="project" value="UniProtKB-EC"/>
</dbReference>
<feature type="binding site" description="in other chain" evidence="9">
    <location>
        <position position="189"/>
    </location>
    <ligand>
        <name>substrate</name>
        <note>ligand shared between dimeric partners</note>
    </ligand>
</feature>
<keyword evidence="4 7" id="KW-0560">Oxidoreductase</keyword>
<feature type="binding site" description="in other chain" evidence="9">
    <location>
        <position position="100"/>
    </location>
    <ligand>
        <name>substrate</name>
        <note>ligand shared between dimeric partners</note>
    </ligand>
</feature>
<keyword evidence="3 7" id="KW-0521">NADP</keyword>
<organism evidence="13 14">
    <name type="scientific">Candidatus Dojkabacteria bacterium</name>
    <dbReference type="NCBI Taxonomy" id="2099670"/>
    <lineage>
        <taxon>Bacteria</taxon>
        <taxon>Candidatus Dojkabacteria</taxon>
    </lineage>
</organism>
<feature type="binding site" evidence="10">
    <location>
        <begin position="31"/>
        <end position="33"/>
    </location>
    <ligand>
        <name>NADP(+)</name>
        <dbReference type="ChEBI" id="CHEBI:58349"/>
    </ligand>
</feature>
<evidence type="ECO:0000256" key="6">
    <source>
        <dbReference type="ARBA" id="ARBA00023126"/>
    </source>
</evidence>
<accession>A0A955RK59</accession>
<dbReference type="AlphaFoldDB" id="A0A955RK59"/>
<sequence length="468" mass="52110">MTHIGLIGLGVMGASLARNIANNDFTVVVYNRTKKITEEFLEDFGTKNLRGSYSLEEFAAALERPRKVIVMVKAGDPVDAVIEGLLPYLEKDDIVIDAGNAHYKNTIRREHALKEKGIHFVGTGVSGGEYGALVGPSIMPGGSQHAWENLKDIFEAIAAKDFNGKPCVTHIGENGAGHFVKMVHNGIEYGIMQVIAEAYELLKYAYDLSAGEIAEVFEGYNKRDLESFLFEIVIDVLKEKDSLAEGALIDVILDKAGNKGTGMWTSQDALERGVSIPSITGSLFARYTSSYKDLRSELAKLYPKKRDTKDIPDKKEFISLLESALIGVVTLCYAQGFDLISLAAQEESWNISLSEVSRIWQGGCIIRSKSLEYLQNDFHDNPTEVCFLKLPYVQKTLKKHIQGIREMIVYGGKLEVPTYALSNSLLYFDSFTSERTSANVIQGLRDRFGSHTYERTDREGSFHTEWKN</sequence>
<name>A0A955RK59_9BACT</name>
<feature type="binding site" description="in other chain" evidence="9">
    <location>
        <begin position="184"/>
        <end position="185"/>
    </location>
    <ligand>
        <name>substrate</name>
        <note>ligand shared between dimeric partners</note>
    </ligand>
</feature>
<dbReference type="Gene3D" id="3.40.50.720">
    <property type="entry name" value="NAD(P)-binding Rossmann-like Domain"/>
    <property type="match status" value="1"/>
</dbReference>
<feature type="binding site" description="in other chain" evidence="9">
    <location>
        <position position="286"/>
    </location>
    <ligand>
        <name>substrate</name>
        <note>ligand shared between dimeric partners</note>
    </ligand>
</feature>
<gene>
    <name evidence="13" type="primary">gndA</name>
    <name evidence="13" type="ORF">KC717_00500</name>
</gene>
<feature type="binding site" evidence="9">
    <location>
        <position position="451"/>
    </location>
    <ligand>
        <name>substrate</name>
        <note>ligand shared between dimeric partners</note>
    </ligand>
</feature>